<name>A0A1C6W0C1_9ACTN</name>
<dbReference type="InterPro" id="IPR000835">
    <property type="entry name" value="HTH_MarR-typ"/>
</dbReference>
<dbReference type="RefSeq" id="WP_218106086.1">
    <property type="nucleotide sequence ID" value="NZ_FMHZ01000002.1"/>
</dbReference>
<dbReference type="GO" id="GO:0003700">
    <property type="term" value="F:DNA-binding transcription factor activity"/>
    <property type="evidence" value="ECO:0007669"/>
    <property type="project" value="InterPro"/>
</dbReference>
<dbReference type="PANTHER" id="PTHR33164">
    <property type="entry name" value="TRANSCRIPTIONAL REGULATOR, MARR FAMILY"/>
    <property type="match status" value="1"/>
</dbReference>
<dbReference type="InterPro" id="IPR036390">
    <property type="entry name" value="WH_DNA-bd_sf"/>
</dbReference>
<organism evidence="2 3">
    <name type="scientific">Micromonospora citrea</name>
    <dbReference type="NCBI Taxonomy" id="47855"/>
    <lineage>
        <taxon>Bacteria</taxon>
        <taxon>Bacillati</taxon>
        <taxon>Actinomycetota</taxon>
        <taxon>Actinomycetes</taxon>
        <taxon>Micromonosporales</taxon>
        <taxon>Micromonosporaceae</taxon>
        <taxon>Micromonospora</taxon>
    </lineage>
</organism>
<dbReference type="Gene3D" id="1.10.10.10">
    <property type="entry name" value="Winged helix-like DNA-binding domain superfamily/Winged helix DNA-binding domain"/>
    <property type="match status" value="1"/>
</dbReference>
<dbReference type="GO" id="GO:0006950">
    <property type="term" value="P:response to stress"/>
    <property type="evidence" value="ECO:0007669"/>
    <property type="project" value="TreeGrafter"/>
</dbReference>
<dbReference type="SUPFAM" id="SSF46785">
    <property type="entry name" value="Winged helix' DNA-binding domain"/>
    <property type="match status" value="1"/>
</dbReference>
<keyword evidence="3" id="KW-1185">Reference proteome</keyword>
<evidence type="ECO:0000313" key="3">
    <source>
        <dbReference type="Proteomes" id="UP000199001"/>
    </source>
</evidence>
<proteinExistence type="predicted"/>
<dbReference type="STRING" id="47855.GA0070606_5874"/>
<gene>
    <name evidence="2" type="ORF">GA0070606_5874</name>
</gene>
<sequence>MDGTARQLGTRLHELVRTVRLIRRRRADARPLVPLGLVGMLMQIDQLPPGCHARELAARTGLDPSTVSRAVASLVGLGLVERGTDPADMRARVLALTPAGRTALAEVFDWYGGVLDRALADWTPDEIAALSGALGRFTRDIETALGHPDNLEAAR</sequence>
<dbReference type="SMART" id="SM00347">
    <property type="entry name" value="HTH_MARR"/>
    <property type="match status" value="1"/>
</dbReference>
<evidence type="ECO:0000313" key="2">
    <source>
        <dbReference type="EMBL" id="SCL71907.1"/>
    </source>
</evidence>
<reference evidence="3" key="1">
    <citation type="submission" date="2016-06" db="EMBL/GenBank/DDBJ databases">
        <authorList>
            <person name="Varghese N."/>
            <person name="Submissions Spin"/>
        </authorList>
    </citation>
    <scope>NUCLEOTIDE SEQUENCE [LARGE SCALE GENOMIC DNA]</scope>
    <source>
        <strain evidence="3">DSM 43903</strain>
    </source>
</reference>
<dbReference type="PANTHER" id="PTHR33164:SF57">
    <property type="entry name" value="MARR-FAMILY TRANSCRIPTIONAL REGULATOR"/>
    <property type="match status" value="1"/>
</dbReference>
<dbReference type="PROSITE" id="PS50995">
    <property type="entry name" value="HTH_MARR_2"/>
    <property type="match status" value="1"/>
</dbReference>
<dbReference type="InterPro" id="IPR036388">
    <property type="entry name" value="WH-like_DNA-bd_sf"/>
</dbReference>
<accession>A0A1C6W0C1</accession>
<dbReference type="InterPro" id="IPR011991">
    <property type="entry name" value="ArsR-like_HTH"/>
</dbReference>
<dbReference type="InterPro" id="IPR039422">
    <property type="entry name" value="MarR/SlyA-like"/>
</dbReference>
<protein>
    <submittedName>
        <fullName evidence="2">Transcriptional regulator, MarR family</fullName>
    </submittedName>
</protein>
<dbReference type="EMBL" id="FMHZ01000002">
    <property type="protein sequence ID" value="SCL71907.1"/>
    <property type="molecule type" value="Genomic_DNA"/>
</dbReference>
<dbReference type="CDD" id="cd00090">
    <property type="entry name" value="HTH_ARSR"/>
    <property type="match status" value="1"/>
</dbReference>
<feature type="domain" description="HTH marR-type" evidence="1">
    <location>
        <begin position="1"/>
        <end position="139"/>
    </location>
</feature>
<dbReference type="AlphaFoldDB" id="A0A1C6W0C1"/>
<evidence type="ECO:0000259" key="1">
    <source>
        <dbReference type="PROSITE" id="PS50995"/>
    </source>
</evidence>
<dbReference type="Proteomes" id="UP000199001">
    <property type="component" value="Unassembled WGS sequence"/>
</dbReference>
<dbReference type="Pfam" id="PF12802">
    <property type="entry name" value="MarR_2"/>
    <property type="match status" value="1"/>
</dbReference>